<reference evidence="3 4" key="1">
    <citation type="journal article" date="2009" name="Science">
        <title>Green evolution and dynamic adaptations revealed by genomes of the marine picoeukaryotes Micromonas.</title>
        <authorList>
            <person name="Worden A.Z."/>
            <person name="Lee J.H."/>
            <person name="Mock T."/>
            <person name="Rouze P."/>
            <person name="Simmons M.P."/>
            <person name="Aerts A.L."/>
            <person name="Allen A.E."/>
            <person name="Cuvelier M.L."/>
            <person name="Derelle E."/>
            <person name="Everett M.V."/>
            <person name="Foulon E."/>
            <person name="Grimwood J."/>
            <person name="Gundlach H."/>
            <person name="Henrissat B."/>
            <person name="Napoli C."/>
            <person name="McDonald S.M."/>
            <person name="Parker M.S."/>
            <person name="Rombauts S."/>
            <person name="Salamov A."/>
            <person name="Von Dassow P."/>
            <person name="Badger J.H."/>
            <person name="Coutinho P.M."/>
            <person name="Demir E."/>
            <person name="Dubchak I."/>
            <person name="Gentemann C."/>
            <person name="Eikrem W."/>
            <person name="Gready J.E."/>
            <person name="John U."/>
            <person name="Lanier W."/>
            <person name="Lindquist E.A."/>
            <person name="Lucas S."/>
            <person name="Mayer K.F."/>
            <person name="Moreau H."/>
            <person name="Not F."/>
            <person name="Otillar R."/>
            <person name="Panaud O."/>
            <person name="Pangilinan J."/>
            <person name="Paulsen I."/>
            <person name="Piegu B."/>
            <person name="Poliakov A."/>
            <person name="Robbens S."/>
            <person name="Schmutz J."/>
            <person name="Toulza E."/>
            <person name="Wyss T."/>
            <person name="Zelensky A."/>
            <person name="Zhou K."/>
            <person name="Armbrust E.V."/>
            <person name="Bhattacharya D."/>
            <person name="Goodenough U.W."/>
            <person name="Van de Peer Y."/>
            <person name="Grigoriev I.V."/>
        </authorList>
    </citation>
    <scope>NUCLEOTIDE SEQUENCE [LARGE SCALE GENOMIC DNA]</scope>
    <source>
        <strain evidence="3 4">CCMP1545</strain>
    </source>
</reference>
<dbReference type="InterPro" id="IPR053240">
    <property type="entry name" value="VTT_domain"/>
</dbReference>
<keyword evidence="4" id="KW-1185">Reference proteome</keyword>
<name>C1N3V3_MICPC</name>
<dbReference type="RefSeq" id="XP_003062438.1">
    <property type="nucleotide sequence ID" value="XM_003062392.1"/>
</dbReference>
<organism evidence="4">
    <name type="scientific">Micromonas pusilla (strain CCMP1545)</name>
    <name type="common">Picoplanktonic green alga</name>
    <dbReference type="NCBI Taxonomy" id="564608"/>
    <lineage>
        <taxon>Eukaryota</taxon>
        <taxon>Viridiplantae</taxon>
        <taxon>Chlorophyta</taxon>
        <taxon>Mamiellophyceae</taxon>
        <taxon>Mamiellales</taxon>
        <taxon>Mamiellaceae</taxon>
        <taxon>Micromonas</taxon>
    </lineage>
</organism>
<protein>
    <submittedName>
        <fullName evidence="3">Predicted protein</fullName>
    </submittedName>
</protein>
<evidence type="ECO:0000256" key="1">
    <source>
        <dbReference type="SAM" id="MobiDB-lite"/>
    </source>
</evidence>
<dbReference type="PANTHER" id="PTHR46826:SF1">
    <property type="entry name" value="TVP38_TMEM64 FAMILY MEMBRANE PROTEIN YDJX"/>
    <property type="match status" value="1"/>
</dbReference>
<dbReference type="STRING" id="564608.C1N3V3"/>
<dbReference type="EMBL" id="GG663746">
    <property type="protein sequence ID" value="EEH53257.1"/>
    <property type="molecule type" value="Genomic_DNA"/>
</dbReference>
<dbReference type="PANTHER" id="PTHR46826">
    <property type="match status" value="1"/>
</dbReference>
<evidence type="ECO:0000313" key="4">
    <source>
        <dbReference type="Proteomes" id="UP000001876"/>
    </source>
</evidence>
<dbReference type="OrthoDB" id="166803at2759"/>
<evidence type="ECO:0000259" key="2">
    <source>
        <dbReference type="Pfam" id="PF09335"/>
    </source>
</evidence>
<feature type="compositionally biased region" description="Low complexity" evidence="1">
    <location>
        <begin position="25"/>
        <end position="38"/>
    </location>
</feature>
<feature type="domain" description="VTT" evidence="2">
    <location>
        <begin position="152"/>
        <end position="290"/>
    </location>
</feature>
<sequence length="350" mass="35540">MSSTATRAVCARATSFRRAIRSHGARATSRPSSSFARSRASDGDETSSDEMSAIAETSTTDVSSRDRGSSSASLSAAAASVAAFTTFATASAALAAATGADAVVVDASDAASAASVLDVARDVFAAIDAAPRWKSTPAWLLLLILAEMLPLVPTQPFALLSGALLGPTCGAGACLLGYVAAASASYGVARGAGAAFARAVVKEEVEQGGADDEKEDANAFAARWKTIQARLASATPTEQTALIALYRSTPHPFSASSYLFGLARTPFAPYVAGTALGSAPWSALYGAVGAYVRELLDGGEGIERALADGRALLEADVLEAETAALAIGSGVLFTAVARWAAARWTESRSS</sequence>
<feature type="region of interest" description="Disordered" evidence="1">
    <location>
        <begin position="20"/>
        <end position="67"/>
    </location>
</feature>
<evidence type="ECO:0000313" key="3">
    <source>
        <dbReference type="EMBL" id="EEH53257.1"/>
    </source>
</evidence>
<proteinExistence type="predicted"/>
<dbReference type="InterPro" id="IPR032816">
    <property type="entry name" value="VTT_dom"/>
</dbReference>
<dbReference type="Proteomes" id="UP000001876">
    <property type="component" value="Unassembled WGS sequence"/>
</dbReference>
<dbReference type="KEGG" id="mpp:MICPUCDRAFT_52309"/>
<accession>C1N3V3</accession>
<gene>
    <name evidence="3" type="ORF">MICPUCDRAFT_52309</name>
</gene>
<dbReference type="Pfam" id="PF09335">
    <property type="entry name" value="VTT_dom"/>
    <property type="match status" value="1"/>
</dbReference>
<dbReference type="eggNOG" id="KOG3140">
    <property type="taxonomic scope" value="Eukaryota"/>
</dbReference>
<dbReference type="GeneID" id="9688121"/>
<dbReference type="OMA" id="WKSTPAW"/>
<dbReference type="AlphaFoldDB" id="C1N3V3"/>